<dbReference type="Gene3D" id="3.20.20.70">
    <property type="entry name" value="Aldolase class I"/>
    <property type="match status" value="1"/>
</dbReference>
<sequence>MHNLIFEKSIYAFEKFNEYYLVIVNVKHNSLFVYDKDVRVIWNLINEKTMLDNLYDKLIIMGYKLEKKELYDIIDILAKSGILICDIIEEDLEYIKENNQLEDYCNECMSHIMPTTLHIELTNNCNLKCIHCFHDEIHNSLSFDELNELFGKLRKSQFVKVTLTGGEITTLPYWREIVKSAKRNGMIVSILSSFTLMDYSDVDFILDTNIHSIKTSLYGSTPEVHDSITGVKGSFKKTFNILNYMAEKEAPVAASCTIMKNNVEQILDLKNIIDKLGVKILFDYIISPSRSNTKDVEKISITSKEFKYFAEQGILQKPKRILCSACKYRIRISQTGEIYSCESLSVSLGNIRKDNLLDVINGAEIKKLAEKIAKYDPEECNGCKYDKYCTRCPALIWNKPPYENIHSELLCFYTKIACE</sequence>
<feature type="domain" description="Radical SAM core" evidence="5">
    <location>
        <begin position="111"/>
        <end position="327"/>
    </location>
</feature>
<gene>
    <name evidence="6" type="ORF">H9637_16685</name>
</gene>
<dbReference type="Proteomes" id="UP000627166">
    <property type="component" value="Unassembled WGS sequence"/>
</dbReference>
<dbReference type="CDD" id="cd01335">
    <property type="entry name" value="Radical_SAM"/>
    <property type="match status" value="1"/>
</dbReference>
<dbReference type="InterPro" id="IPR050377">
    <property type="entry name" value="Radical_SAM_PqqE_MftC-like"/>
</dbReference>
<dbReference type="Pfam" id="PF04055">
    <property type="entry name" value="Radical_SAM"/>
    <property type="match status" value="1"/>
</dbReference>
<reference evidence="6 7" key="1">
    <citation type="submission" date="2020-08" db="EMBL/GenBank/DDBJ databases">
        <title>A Genomic Blueprint of the Chicken Gut Microbiome.</title>
        <authorList>
            <person name="Gilroy R."/>
            <person name="Ravi A."/>
            <person name="Getino M."/>
            <person name="Pursley I."/>
            <person name="Horton D.L."/>
            <person name="Alikhan N.-F."/>
            <person name="Baker D."/>
            <person name="Gharbi K."/>
            <person name="Hall N."/>
            <person name="Watson M."/>
            <person name="Adriaenssens E.M."/>
            <person name="Foster-Nyarko E."/>
            <person name="Jarju S."/>
            <person name="Secka A."/>
            <person name="Antonio M."/>
            <person name="Oren A."/>
            <person name="Chaudhuri R."/>
            <person name="La Ragione R.M."/>
            <person name="Hildebrand F."/>
            <person name="Pallen M.J."/>
        </authorList>
    </citation>
    <scope>NUCLEOTIDE SEQUENCE [LARGE SCALE GENOMIC DNA]</scope>
    <source>
        <strain evidence="6 7">N37</strain>
    </source>
</reference>
<evidence type="ECO:0000256" key="3">
    <source>
        <dbReference type="ARBA" id="ARBA00023004"/>
    </source>
</evidence>
<dbReference type="PANTHER" id="PTHR11228">
    <property type="entry name" value="RADICAL SAM DOMAIN PROTEIN"/>
    <property type="match status" value="1"/>
</dbReference>
<comment type="caution">
    <text evidence="6">The sequence shown here is derived from an EMBL/GenBank/DDBJ whole genome shotgun (WGS) entry which is preliminary data.</text>
</comment>
<dbReference type="RefSeq" id="WP_191741589.1">
    <property type="nucleotide sequence ID" value="NZ_JACSQB010000159.1"/>
</dbReference>
<dbReference type="CDD" id="cd21109">
    <property type="entry name" value="SPASM"/>
    <property type="match status" value="1"/>
</dbReference>
<dbReference type="SFLD" id="SFLDG01067">
    <property type="entry name" value="SPASM/twitch_domain_containing"/>
    <property type="match status" value="1"/>
</dbReference>
<dbReference type="InterPro" id="IPR013785">
    <property type="entry name" value="Aldolase_TIM"/>
</dbReference>
<keyword evidence="3" id="KW-0408">Iron</keyword>
<keyword evidence="2" id="KW-0479">Metal-binding</keyword>
<evidence type="ECO:0000259" key="5">
    <source>
        <dbReference type="PROSITE" id="PS51918"/>
    </source>
</evidence>
<protein>
    <submittedName>
        <fullName evidence="6">Radical SAM protein</fullName>
    </submittedName>
</protein>
<dbReference type="Pfam" id="PF13186">
    <property type="entry name" value="SPASM"/>
    <property type="match status" value="1"/>
</dbReference>
<name>A0ABR8YWM9_9CLOT</name>
<keyword evidence="4" id="KW-0411">Iron-sulfur</keyword>
<dbReference type="InterPro" id="IPR023885">
    <property type="entry name" value="4Fe4S-binding_SPASM_dom"/>
</dbReference>
<organism evidence="6 7">
    <name type="scientific">Clostridium faecium</name>
    <dbReference type="NCBI Taxonomy" id="2762223"/>
    <lineage>
        <taxon>Bacteria</taxon>
        <taxon>Bacillati</taxon>
        <taxon>Bacillota</taxon>
        <taxon>Clostridia</taxon>
        <taxon>Eubacteriales</taxon>
        <taxon>Clostridiaceae</taxon>
        <taxon>Clostridium</taxon>
    </lineage>
</organism>
<dbReference type="PANTHER" id="PTHR11228:SF7">
    <property type="entry name" value="PQQA PEPTIDE CYCLASE"/>
    <property type="match status" value="1"/>
</dbReference>
<keyword evidence="1" id="KW-0949">S-adenosyl-L-methionine</keyword>
<evidence type="ECO:0000256" key="1">
    <source>
        <dbReference type="ARBA" id="ARBA00022691"/>
    </source>
</evidence>
<dbReference type="SFLD" id="SFLDS00029">
    <property type="entry name" value="Radical_SAM"/>
    <property type="match status" value="1"/>
</dbReference>
<evidence type="ECO:0000313" key="6">
    <source>
        <dbReference type="EMBL" id="MBD8048645.1"/>
    </source>
</evidence>
<dbReference type="InterPro" id="IPR058240">
    <property type="entry name" value="rSAM_sf"/>
</dbReference>
<evidence type="ECO:0000256" key="2">
    <source>
        <dbReference type="ARBA" id="ARBA00022723"/>
    </source>
</evidence>
<dbReference type="SFLD" id="SFLDG01386">
    <property type="entry name" value="main_SPASM_domain-containing"/>
    <property type="match status" value="1"/>
</dbReference>
<dbReference type="SUPFAM" id="SSF102114">
    <property type="entry name" value="Radical SAM enzymes"/>
    <property type="match status" value="1"/>
</dbReference>
<dbReference type="PROSITE" id="PS51918">
    <property type="entry name" value="RADICAL_SAM"/>
    <property type="match status" value="1"/>
</dbReference>
<accession>A0ABR8YWM9</accession>
<dbReference type="NCBIfam" id="TIGR04085">
    <property type="entry name" value="rSAM_more_4Fe4S"/>
    <property type="match status" value="1"/>
</dbReference>
<evidence type="ECO:0000256" key="4">
    <source>
        <dbReference type="ARBA" id="ARBA00023014"/>
    </source>
</evidence>
<dbReference type="InterPro" id="IPR007197">
    <property type="entry name" value="rSAM"/>
</dbReference>
<evidence type="ECO:0000313" key="7">
    <source>
        <dbReference type="Proteomes" id="UP000627166"/>
    </source>
</evidence>
<proteinExistence type="predicted"/>
<keyword evidence="7" id="KW-1185">Reference proteome</keyword>
<dbReference type="EMBL" id="JACSQB010000159">
    <property type="protein sequence ID" value="MBD8048645.1"/>
    <property type="molecule type" value="Genomic_DNA"/>
</dbReference>